<protein>
    <submittedName>
        <fullName evidence="1">Uncharacterized protein</fullName>
    </submittedName>
</protein>
<evidence type="ECO:0000313" key="2">
    <source>
        <dbReference type="Proteomes" id="UP000237655"/>
    </source>
</evidence>
<dbReference type="KEGG" id="thas:C6Y53_09555"/>
<dbReference type="Proteomes" id="UP000237655">
    <property type="component" value="Chromosome"/>
</dbReference>
<proteinExistence type="predicted"/>
<dbReference type="AlphaFoldDB" id="A0A2S0MPY3"/>
<dbReference type="EMBL" id="CP027665">
    <property type="protein sequence ID" value="AVO37924.1"/>
    <property type="molecule type" value="Genomic_DNA"/>
</dbReference>
<name>A0A2S0MPY3_9RHOB</name>
<gene>
    <name evidence="1" type="ORF">C6Y53_09555</name>
</gene>
<reference evidence="2" key="1">
    <citation type="submission" date="2018-03" db="EMBL/GenBank/DDBJ databases">
        <title>Genomic analysis of the strain SH-1 isolated from shrimp intestine.</title>
        <authorList>
            <person name="Kim Y.-S."/>
            <person name="Kim S.-E."/>
            <person name="Kim K.-H."/>
        </authorList>
    </citation>
    <scope>NUCLEOTIDE SEQUENCE [LARGE SCALE GENOMIC DNA]</scope>
    <source>
        <strain evidence="2">SH-1</strain>
    </source>
</reference>
<keyword evidence="2" id="KW-1185">Reference proteome</keyword>
<sequence length="86" mass="9138">MKSEEPKPTGLSAIVQDAGNELAGALLASKRPALMLVLEPDDTVSGIATESLGDLTPDKRLSFLFAASDMLRDCVEGIPRQPDRLS</sequence>
<organism evidence="1 2">
    <name type="scientific">Pukyongiella litopenaei</name>
    <dbReference type="NCBI Taxonomy" id="2605946"/>
    <lineage>
        <taxon>Bacteria</taxon>
        <taxon>Pseudomonadati</taxon>
        <taxon>Pseudomonadota</taxon>
        <taxon>Alphaproteobacteria</taxon>
        <taxon>Rhodobacterales</taxon>
        <taxon>Paracoccaceae</taxon>
        <taxon>Pukyongiella</taxon>
    </lineage>
</organism>
<accession>A0A2S0MPY3</accession>
<evidence type="ECO:0000313" key="1">
    <source>
        <dbReference type="EMBL" id="AVO37924.1"/>
    </source>
</evidence>
<dbReference type="RefSeq" id="WP_106472242.1">
    <property type="nucleotide sequence ID" value="NZ_CP027665.1"/>
</dbReference>